<gene>
    <name evidence="8" type="primary">mobA</name>
    <name evidence="10" type="ordered locus">Mevan_1447</name>
</gene>
<dbReference type="GO" id="GO:0005737">
    <property type="term" value="C:cytoplasm"/>
    <property type="evidence" value="ECO:0007669"/>
    <property type="project" value="UniProtKB-SubCell"/>
</dbReference>
<dbReference type="RefSeq" id="WP_012066255.1">
    <property type="nucleotide sequence ID" value="NC_009634.1"/>
</dbReference>
<dbReference type="GO" id="GO:0046872">
    <property type="term" value="F:metal ion binding"/>
    <property type="evidence" value="ECO:0007669"/>
    <property type="project" value="UniProtKB-KW"/>
</dbReference>
<evidence type="ECO:0000313" key="11">
    <source>
        <dbReference type="Proteomes" id="UP000001107"/>
    </source>
</evidence>
<evidence type="ECO:0000256" key="3">
    <source>
        <dbReference type="ARBA" id="ARBA00022723"/>
    </source>
</evidence>
<keyword evidence="7 8" id="KW-0501">Molybdenum cofactor biosynthesis</keyword>
<keyword evidence="2 8" id="KW-0808">Transferase</keyword>
<comment type="similarity">
    <text evidence="8">Belongs to the MobA family.</text>
</comment>
<sequence>MISAVILSGGKAERMNGEKSFRTFGNKYLIENIADILNSLKIPFTTVFKNPVFLKDSSSEIEKQVYFYKKYNQAITWDMIPEMGPLVGMLSGMINCDSSWVLLVPCDMPFITEKSIENLINCIPIAEYKNCNAIVPKHENGFIEPIFALYHRSTINALQKIVLETKEKKCSYPIRRLIDEINPLFMNISKIDPTGNVFLNINTIEELNSNIF</sequence>
<dbReference type="OrthoDB" id="28434at2157"/>
<feature type="binding site" evidence="8">
    <location>
        <position position="78"/>
    </location>
    <ligand>
        <name>GTP</name>
        <dbReference type="ChEBI" id="CHEBI:37565"/>
    </ligand>
</feature>
<feature type="binding site" evidence="8">
    <location>
        <position position="55"/>
    </location>
    <ligand>
        <name>GTP</name>
        <dbReference type="ChEBI" id="CHEBI:37565"/>
    </ligand>
</feature>
<dbReference type="GO" id="GO:0061603">
    <property type="term" value="F:molybdenum cofactor guanylyltransferase activity"/>
    <property type="evidence" value="ECO:0007669"/>
    <property type="project" value="UniProtKB-EC"/>
</dbReference>
<protein>
    <recommendedName>
        <fullName evidence="8">Probable molybdenum cofactor guanylyltransferase</fullName>
        <shortName evidence="8">MoCo guanylyltransferase</shortName>
        <ecNumber evidence="8">2.7.7.77</ecNumber>
    </recommendedName>
    <alternativeName>
        <fullName evidence="8">GTP:molybdopterin guanylyltransferase</fullName>
    </alternativeName>
    <alternativeName>
        <fullName evidence="8">Mo-MPT guanylyltransferase</fullName>
    </alternativeName>
    <alternativeName>
        <fullName evidence="8">Molybdopterin guanylyltransferase</fullName>
    </alternativeName>
    <alternativeName>
        <fullName evidence="8">Molybdopterin-guanine dinucleotide synthase</fullName>
        <shortName evidence="8">MGD synthase</shortName>
    </alternativeName>
</protein>
<evidence type="ECO:0000256" key="1">
    <source>
        <dbReference type="ARBA" id="ARBA00022490"/>
    </source>
</evidence>
<comment type="function">
    <text evidence="8">Transfers a GMP moiety from GTP to Mo-molybdopterin (Mo-MPT) cofactor (Moco or molybdenum cofactor) to form Mo-molybdopterin guanine dinucleotide (Mo-MGD) cofactor.</text>
</comment>
<evidence type="ECO:0000256" key="4">
    <source>
        <dbReference type="ARBA" id="ARBA00022741"/>
    </source>
</evidence>
<dbReference type="STRING" id="406327.Mevan_1447"/>
<keyword evidence="6 8" id="KW-0342">GTP-binding</keyword>
<evidence type="ECO:0000256" key="7">
    <source>
        <dbReference type="ARBA" id="ARBA00023150"/>
    </source>
</evidence>
<dbReference type="HAMAP" id="MF_00316">
    <property type="entry name" value="MobA"/>
    <property type="match status" value="1"/>
</dbReference>
<feature type="binding site" evidence="8">
    <location>
        <position position="107"/>
    </location>
    <ligand>
        <name>GTP</name>
        <dbReference type="ChEBI" id="CHEBI:37565"/>
    </ligand>
</feature>
<reference evidence="10" key="1">
    <citation type="submission" date="2007-06" db="EMBL/GenBank/DDBJ databases">
        <title>Complete sequence of Methanococcus vannielii SB.</title>
        <authorList>
            <consortium name="US DOE Joint Genome Institute"/>
            <person name="Copeland A."/>
            <person name="Lucas S."/>
            <person name="Lapidus A."/>
            <person name="Barry K."/>
            <person name="Glavina del Rio T."/>
            <person name="Dalin E."/>
            <person name="Tice H."/>
            <person name="Pitluck S."/>
            <person name="Chain P."/>
            <person name="Malfatti S."/>
            <person name="Shin M."/>
            <person name="Vergez L."/>
            <person name="Schmutz J."/>
            <person name="Larimer F."/>
            <person name="Land M."/>
            <person name="Hauser L."/>
            <person name="Kyrpides N."/>
            <person name="Anderson I."/>
            <person name="Sieprawska-Lupa M."/>
            <person name="Whitman W.B."/>
            <person name="Richardson P."/>
        </authorList>
    </citation>
    <scope>NUCLEOTIDE SEQUENCE [LARGE SCALE GENOMIC DNA]</scope>
    <source>
        <strain evidence="10">SB</strain>
    </source>
</reference>
<dbReference type="InterPro" id="IPR029044">
    <property type="entry name" value="Nucleotide-diphossugar_trans"/>
</dbReference>
<keyword evidence="11" id="KW-1185">Reference proteome</keyword>
<evidence type="ECO:0000256" key="5">
    <source>
        <dbReference type="ARBA" id="ARBA00022842"/>
    </source>
</evidence>
<proteinExistence type="inferred from homology"/>
<comment type="domain">
    <text evidence="8">The N-terminal domain determines nucleotide recognition and specific binding, while the C-terminal domain determines the specific binding to the target protein.</text>
</comment>
<comment type="catalytic activity">
    <reaction evidence="8">
        <text>Mo-molybdopterin + GTP + H(+) = Mo-molybdopterin guanine dinucleotide + diphosphate</text>
        <dbReference type="Rhea" id="RHEA:34243"/>
        <dbReference type="ChEBI" id="CHEBI:15378"/>
        <dbReference type="ChEBI" id="CHEBI:33019"/>
        <dbReference type="ChEBI" id="CHEBI:37565"/>
        <dbReference type="ChEBI" id="CHEBI:71302"/>
        <dbReference type="ChEBI" id="CHEBI:71310"/>
        <dbReference type="EC" id="2.7.7.77"/>
    </reaction>
</comment>
<comment type="subcellular location">
    <subcellularLocation>
        <location evidence="8">Cytoplasm</location>
    </subcellularLocation>
</comment>
<name>A6US69_METVS</name>
<dbReference type="AlphaFoldDB" id="A6US69"/>
<feature type="binding site" evidence="8">
    <location>
        <begin position="7"/>
        <end position="9"/>
    </location>
    <ligand>
        <name>GTP</name>
        <dbReference type="ChEBI" id="CHEBI:37565"/>
    </ligand>
</feature>
<keyword evidence="5 8" id="KW-0460">Magnesium</keyword>
<dbReference type="Pfam" id="PF12804">
    <property type="entry name" value="NTP_transf_3"/>
    <property type="match status" value="1"/>
</dbReference>
<dbReference type="eggNOG" id="arCOG01872">
    <property type="taxonomic scope" value="Archaea"/>
</dbReference>
<evidence type="ECO:0000256" key="2">
    <source>
        <dbReference type="ARBA" id="ARBA00022679"/>
    </source>
</evidence>
<dbReference type="InterPro" id="IPR013482">
    <property type="entry name" value="Molybde_CF_guanTrfase"/>
</dbReference>
<organism evidence="10 11">
    <name type="scientific">Methanococcus vannielii (strain ATCC 35089 / DSM 1224 / JCM 13029 / OCM 148 / SB)</name>
    <dbReference type="NCBI Taxonomy" id="406327"/>
    <lineage>
        <taxon>Archaea</taxon>
        <taxon>Methanobacteriati</taxon>
        <taxon>Methanobacteriota</taxon>
        <taxon>Methanomada group</taxon>
        <taxon>Methanococci</taxon>
        <taxon>Methanococcales</taxon>
        <taxon>Methanococcaceae</taxon>
        <taxon>Methanococcus</taxon>
    </lineage>
</organism>
<feature type="domain" description="MobA-like NTP transferase" evidence="9">
    <location>
        <begin position="4"/>
        <end position="168"/>
    </location>
</feature>
<dbReference type="PANTHER" id="PTHR19136:SF81">
    <property type="entry name" value="MOLYBDENUM COFACTOR GUANYLYLTRANSFERASE"/>
    <property type="match status" value="1"/>
</dbReference>
<evidence type="ECO:0000259" key="9">
    <source>
        <dbReference type="Pfam" id="PF12804"/>
    </source>
</evidence>
<dbReference type="GeneID" id="5324845"/>
<dbReference type="InterPro" id="IPR025877">
    <property type="entry name" value="MobA-like_NTP_Trfase"/>
</dbReference>
<dbReference type="KEGG" id="mvn:Mevan_1447"/>
<keyword evidence="3 8" id="KW-0479">Metal-binding</keyword>
<dbReference type="CDD" id="cd02503">
    <property type="entry name" value="MobA"/>
    <property type="match status" value="1"/>
</dbReference>
<dbReference type="GO" id="GO:0005525">
    <property type="term" value="F:GTP binding"/>
    <property type="evidence" value="ECO:0007669"/>
    <property type="project" value="UniProtKB-UniRule"/>
</dbReference>
<evidence type="ECO:0000313" key="10">
    <source>
        <dbReference type="EMBL" id="ABR55341.1"/>
    </source>
</evidence>
<evidence type="ECO:0000256" key="6">
    <source>
        <dbReference type="ARBA" id="ARBA00023134"/>
    </source>
</evidence>
<feature type="binding site" evidence="8">
    <location>
        <position position="107"/>
    </location>
    <ligand>
        <name>Mg(2+)</name>
        <dbReference type="ChEBI" id="CHEBI:18420"/>
    </ligand>
</feature>
<dbReference type="EC" id="2.7.7.77" evidence="8"/>
<dbReference type="EMBL" id="CP000742">
    <property type="protein sequence ID" value="ABR55341.1"/>
    <property type="molecule type" value="Genomic_DNA"/>
</dbReference>
<keyword evidence="1 8" id="KW-0963">Cytoplasm</keyword>
<keyword evidence="4 8" id="KW-0547">Nucleotide-binding</keyword>
<feature type="binding site" evidence="8">
    <location>
        <position position="19"/>
    </location>
    <ligand>
        <name>GTP</name>
        <dbReference type="ChEBI" id="CHEBI:37565"/>
    </ligand>
</feature>
<dbReference type="Proteomes" id="UP000001107">
    <property type="component" value="Chromosome"/>
</dbReference>
<dbReference type="HOGENOM" id="CLU_055597_2_0_2"/>
<accession>A6US69</accession>
<dbReference type="GO" id="GO:0006777">
    <property type="term" value="P:Mo-molybdopterin cofactor biosynthetic process"/>
    <property type="evidence" value="ECO:0007669"/>
    <property type="project" value="UniProtKB-KW"/>
</dbReference>
<dbReference type="PANTHER" id="PTHR19136">
    <property type="entry name" value="MOLYBDENUM COFACTOR GUANYLYLTRANSFERASE"/>
    <property type="match status" value="1"/>
</dbReference>
<dbReference type="Gene3D" id="3.90.550.10">
    <property type="entry name" value="Spore Coat Polysaccharide Biosynthesis Protein SpsA, Chain A"/>
    <property type="match status" value="1"/>
</dbReference>
<evidence type="ECO:0000256" key="8">
    <source>
        <dbReference type="HAMAP-Rule" id="MF_00316"/>
    </source>
</evidence>
<dbReference type="SUPFAM" id="SSF53448">
    <property type="entry name" value="Nucleotide-diphospho-sugar transferases"/>
    <property type="match status" value="1"/>
</dbReference>
<comment type="cofactor">
    <cofactor evidence="8">
        <name>Mg(2+)</name>
        <dbReference type="ChEBI" id="CHEBI:18420"/>
    </cofactor>
</comment>